<accession>A0A3B0TS75</accession>
<dbReference type="Gene3D" id="3.30.830.10">
    <property type="entry name" value="Metalloenzyme, LuxS/M16 peptidase-like"/>
    <property type="match status" value="1"/>
</dbReference>
<dbReference type="GO" id="GO:0046872">
    <property type="term" value="F:metal ion binding"/>
    <property type="evidence" value="ECO:0007669"/>
    <property type="project" value="InterPro"/>
</dbReference>
<dbReference type="PANTHER" id="PTHR11851:SF49">
    <property type="entry name" value="MITOCHONDRIAL-PROCESSING PEPTIDASE SUBUNIT ALPHA"/>
    <property type="match status" value="1"/>
</dbReference>
<comment type="similarity">
    <text evidence="1">Belongs to the peptidase M16 family.</text>
</comment>
<sequence>VILQELKKIRTGKISKDEFNRARDYLLGQLLLGLEDTMDHMLWVGESVITKDRVRTLKSIVSEFEKITPKDVNKVAQTIFKNGQFRLAVVGPLTSAQEKQLKALI</sequence>
<dbReference type="EMBL" id="UOEN01000315">
    <property type="protein sequence ID" value="VAW16267.1"/>
    <property type="molecule type" value="Genomic_DNA"/>
</dbReference>
<dbReference type="PANTHER" id="PTHR11851">
    <property type="entry name" value="METALLOPROTEASE"/>
    <property type="match status" value="1"/>
</dbReference>
<evidence type="ECO:0000313" key="2">
    <source>
        <dbReference type="EMBL" id="VAW16267.1"/>
    </source>
</evidence>
<organism evidence="2">
    <name type="scientific">hydrothermal vent metagenome</name>
    <dbReference type="NCBI Taxonomy" id="652676"/>
    <lineage>
        <taxon>unclassified sequences</taxon>
        <taxon>metagenomes</taxon>
        <taxon>ecological metagenomes</taxon>
    </lineage>
</organism>
<feature type="non-terminal residue" evidence="2">
    <location>
        <position position="1"/>
    </location>
</feature>
<dbReference type="InterPro" id="IPR011249">
    <property type="entry name" value="Metalloenz_LuxS/M16"/>
</dbReference>
<evidence type="ECO:0000256" key="1">
    <source>
        <dbReference type="ARBA" id="ARBA00007261"/>
    </source>
</evidence>
<gene>
    <name evidence="2" type="ORF">MNBD_BACTEROID05-297</name>
</gene>
<evidence type="ECO:0008006" key="3">
    <source>
        <dbReference type="Google" id="ProtNLM"/>
    </source>
</evidence>
<proteinExistence type="inferred from homology"/>
<protein>
    <recommendedName>
        <fullName evidence="3">Peptidase M16 C-terminal domain-containing protein</fullName>
    </recommendedName>
</protein>
<dbReference type="InterPro" id="IPR050361">
    <property type="entry name" value="MPP/UQCRC_Complex"/>
</dbReference>
<dbReference type="SUPFAM" id="SSF63411">
    <property type="entry name" value="LuxS/MPP-like metallohydrolase"/>
    <property type="match status" value="1"/>
</dbReference>
<reference evidence="2" key="1">
    <citation type="submission" date="2018-06" db="EMBL/GenBank/DDBJ databases">
        <authorList>
            <person name="Zhirakovskaya E."/>
        </authorList>
    </citation>
    <scope>NUCLEOTIDE SEQUENCE</scope>
</reference>
<name>A0A3B0TS75_9ZZZZ</name>
<dbReference type="AlphaFoldDB" id="A0A3B0TS75"/>